<proteinExistence type="predicted"/>
<dbReference type="Pfam" id="PF14198">
    <property type="entry name" value="TnpV"/>
    <property type="match status" value="1"/>
</dbReference>
<protein>
    <submittedName>
        <fullName evidence="1">TnpV protein</fullName>
    </submittedName>
</protein>
<evidence type="ECO:0000313" key="1">
    <source>
        <dbReference type="EMBL" id="HIS76774.1"/>
    </source>
</evidence>
<dbReference type="AlphaFoldDB" id="A0A9D1FN51"/>
<dbReference type="EMBL" id="DVJP01000054">
    <property type="protein sequence ID" value="HIS76774.1"/>
    <property type="molecule type" value="Genomic_DNA"/>
</dbReference>
<evidence type="ECO:0000313" key="2">
    <source>
        <dbReference type="Proteomes" id="UP000824002"/>
    </source>
</evidence>
<gene>
    <name evidence="1" type="ORF">IAB51_08195</name>
</gene>
<accession>A0A9D1FN51</accession>
<dbReference type="InterPro" id="IPR026989">
    <property type="entry name" value="TnpV"/>
</dbReference>
<reference evidence="1" key="1">
    <citation type="submission" date="2020-10" db="EMBL/GenBank/DDBJ databases">
        <authorList>
            <person name="Gilroy R."/>
        </authorList>
    </citation>
    <scope>NUCLEOTIDE SEQUENCE</scope>
    <source>
        <strain evidence="1">CHK199-13235</strain>
    </source>
</reference>
<organism evidence="1 2">
    <name type="scientific">Candidatus Merdivicinus excrementipullorum</name>
    <dbReference type="NCBI Taxonomy" id="2840867"/>
    <lineage>
        <taxon>Bacteria</taxon>
        <taxon>Bacillati</taxon>
        <taxon>Bacillota</taxon>
        <taxon>Clostridia</taxon>
        <taxon>Eubacteriales</taxon>
        <taxon>Oscillospiraceae</taxon>
        <taxon>Oscillospiraceae incertae sedis</taxon>
        <taxon>Candidatus Merdivicinus</taxon>
    </lineage>
</organism>
<reference evidence="1" key="2">
    <citation type="journal article" date="2021" name="PeerJ">
        <title>Extensive microbial diversity within the chicken gut microbiome revealed by metagenomics and culture.</title>
        <authorList>
            <person name="Gilroy R."/>
            <person name="Ravi A."/>
            <person name="Getino M."/>
            <person name="Pursley I."/>
            <person name="Horton D.L."/>
            <person name="Alikhan N.F."/>
            <person name="Baker D."/>
            <person name="Gharbi K."/>
            <person name="Hall N."/>
            <person name="Watson M."/>
            <person name="Adriaenssens E.M."/>
            <person name="Foster-Nyarko E."/>
            <person name="Jarju S."/>
            <person name="Secka A."/>
            <person name="Antonio M."/>
            <person name="Oren A."/>
            <person name="Chaudhuri R.R."/>
            <person name="La Ragione R."/>
            <person name="Hildebrand F."/>
            <person name="Pallen M.J."/>
        </authorList>
    </citation>
    <scope>NUCLEOTIDE SEQUENCE</scope>
    <source>
        <strain evidence="1">CHK199-13235</strain>
    </source>
</reference>
<comment type="caution">
    <text evidence="1">The sequence shown here is derived from an EMBL/GenBank/DDBJ whole genome shotgun (WGS) entry which is preliminary data.</text>
</comment>
<sequence>MPCIEASQEQTMRTGIWGERHRQYLKKYRRIRYCNLLTSGQLNAYLADVNSQAEKLFFQLVNEFAQMVMNLIY</sequence>
<dbReference type="Proteomes" id="UP000824002">
    <property type="component" value="Unassembled WGS sequence"/>
</dbReference>
<name>A0A9D1FN51_9FIRM</name>